<dbReference type="GeneTree" id="ENSGT00620000087993"/>
<protein>
    <submittedName>
        <fullName evidence="2">Centrosomal protein 85, like</fullName>
    </submittedName>
</protein>
<dbReference type="Proteomes" id="UP000261640">
    <property type="component" value="Unplaced"/>
</dbReference>
<sequence length="599" mass="68760">LSASTAISMLMLIEKHDNAGSSTISLSSQPMSTHHLGHNDDAIGIVHGMPSPFSSPNASFKIPASPTNTGCWSRSCQLLMPITSPLGAPNCLDMKDHQPIRRWSSLNKLSCGSDKSCTKTDYLYNPDLHGSLDRSLYGYRKELNLFKHNSLDINYSALPEAQRGRLAYGLSVPKEAEPPLYHQTDRGSSVQPAVLTQMWLSEQMQYRTKAEHGYEVGQISGTGTECYGGGGPHWQEPGNQMLMGASLPANTLVKIKEGLLRKRELEIDRQKQQILQLHVLIRKNELRAQHVLQMNLKIIISRSHQRFPWRLEMAELEIIHLNEFFKQATQKYTEDIRKLEEKIRTRNRYISSLKKKCQRESEQNQEKQQRIETLEKYLSDLPTLEKVHTQTQQEKQQKAKDLEKKISWLQKNLEDGCALMKEKDIKIEMQAKREQELIGSVHSLQQKVQQCLDDGVRLPMQDLKQLEVENTQLLDQQDHSSWLIEHQKEQIDRLTLQLLFPTEKLQDADEGRLVHPPCSPELGQLLKEMSLCLPDLQALCSILAERAEGKEPNLSLLLGLKCMWKTHIYSHTFIHLFNIYTCLLLIRVNSHTFLIFKLW</sequence>
<name>A0A7N8WXF6_9TELE</name>
<evidence type="ECO:0000313" key="3">
    <source>
        <dbReference type="Proteomes" id="UP000261640"/>
    </source>
</evidence>
<dbReference type="AlphaFoldDB" id="A0A7N8WXF6"/>
<dbReference type="PANTHER" id="PTHR31075">
    <property type="entry name" value="CENTROSOMAL PROTEIN OF 85 KDA"/>
    <property type="match status" value="1"/>
</dbReference>
<reference evidence="2" key="1">
    <citation type="submission" date="2025-08" db="UniProtKB">
        <authorList>
            <consortium name="Ensembl"/>
        </authorList>
    </citation>
    <scope>IDENTIFICATION</scope>
</reference>
<keyword evidence="1" id="KW-0175">Coiled coil</keyword>
<organism evidence="2 3">
    <name type="scientific">Mastacembelus armatus</name>
    <name type="common">zig-zag eel</name>
    <dbReference type="NCBI Taxonomy" id="205130"/>
    <lineage>
        <taxon>Eukaryota</taxon>
        <taxon>Metazoa</taxon>
        <taxon>Chordata</taxon>
        <taxon>Craniata</taxon>
        <taxon>Vertebrata</taxon>
        <taxon>Euteleostomi</taxon>
        <taxon>Actinopterygii</taxon>
        <taxon>Neopterygii</taxon>
        <taxon>Teleostei</taxon>
        <taxon>Neoteleostei</taxon>
        <taxon>Acanthomorphata</taxon>
        <taxon>Anabantaria</taxon>
        <taxon>Synbranchiformes</taxon>
        <taxon>Mastacembelidae</taxon>
        <taxon>Mastacembelus</taxon>
    </lineage>
</organism>
<accession>A0A7N8WXF6</accession>
<dbReference type="GO" id="GO:0005813">
    <property type="term" value="C:centrosome"/>
    <property type="evidence" value="ECO:0007669"/>
    <property type="project" value="TreeGrafter"/>
</dbReference>
<feature type="coiled-coil region" evidence="1">
    <location>
        <begin position="322"/>
        <end position="412"/>
    </location>
</feature>
<proteinExistence type="predicted"/>
<dbReference type="Ensembl" id="ENSMAMT00000061500.1">
    <property type="protein sequence ID" value="ENSMAMP00000042506.1"/>
    <property type="gene ID" value="ENSMAMG00000001102.2"/>
</dbReference>
<evidence type="ECO:0000256" key="1">
    <source>
        <dbReference type="SAM" id="Coils"/>
    </source>
</evidence>
<evidence type="ECO:0000313" key="2">
    <source>
        <dbReference type="Ensembl" id="ENSMAMP00000042506.1"/>
    </source>
</evidence>
<reference evidence="2" key="2">
    <citation type="submission" date="2025-09" db="UniProtKB">
        <authorList>
            <consortium name="Ensembl"/>
        </authorList>
    </citation>
    <scope>IDENTIFICATION</scope>
</reference>
<keyword evidence="3" id="KW-1185">Reference proteome</keyword>
<dbReference type="PANTHER" id="PTHR31075:SF2">
    <property type="entry name" value="CENTROSOMAL PROTEIN OF 85 KDA-LIKE"/>
    <property type="match status" value="1"/>
</dbReference>
<dbReference type="InterPro" id="IPR040210">
    <property type="entry name" value="Cep85/Cep85L"/>
</dbReference>